<evidence type="ECO:0000259" key="2">
    <source>
        <dbReference type="PROSITE" id="PS50969"/>
    </source>
</evidence>
<protein>
    <submittedName>
        <fullName evidence="3">NIF-domain-containing protein</fullName>
    </submittedName>
</protein>
<organism evidence="3 4">
    <name type="scientific">Rhizoclosmatium globosum</name>
    <dbReference type="NCBI Taxonomy" id="329046"/>
    <lineage>
        <taxon>Eukaryota</taxon>
        <taxon>Fungi</taxon>
        <taxon>Fungi incertae sedis</taxon>
        <taxon>Chytridiomycota</taxon>
        <taxon>Chytridiomycota incertae sedis</taxon>
        <taxon>Chytridiomycetes</taxon>
        <taxon>Chytridiales</taxon>
        <taxon>Chytriomycetaceae</taxon>
        <taxon>Rhizoclosmatium</taxon>
    </lineage>
</organism>
<dbReference type="NCBIfam" id="TIGR02251">
    <property type="entry name" value="HIF-SF_euk"/>
    <property type="match status" value="1"/>
</dbReference>
<dbReference type="InterPro" id="IPR004274">
    <property type="entry name" value="FCP1_dom"/>
</dbReference>
<dbReference type="OrthoDB" id="277011at2759"/>
<evidence type="ECO:0000313" key="4">
    <source>
        <dbReference type="Proteomes" id="UP000193642"/>
    </source>
</evidence>
<dbReference type="Pfam" id="PF03031">
    <property type="entry name" value="NIF"/>
    <property type="match status" value="1"/>
</dbReference>
<dbReference type="GO" id="GO:0016791">
    <property type="term" value="F:phosphatase activity"/>
    <property type="evidence" value="ECO:0007669"/>
    <property type="project" value="InterPro"/>
</dbReference>
<name>A0A1Y2CF64_9FUNG</name>
<dbReference type="InterPro" id="IPR036412">
    <property type="entry name" value="HAD-like_sf"/>
</dbReference>
<feature type="domain" description="FCP1 homology" evidence="2">
    <location>
        <begin position="61"/>
        <end position="219"/>
    </location>
</feature>
<proteinExistence type="predicted"/>
<keyword evidence="4" id="KW-1185">Reference proteome</keyword>
<dbReference type="SMART" id="SM00577">
    <property type="entry name" value="CPDc"/>
    <property type="match status" value="1"/>
</dbReference>
<dbReference type="STRING" id="329046.A0A1Y2CF64"/>
<dbReference type="SUPFAM" id="SSF56784">
    <property type="entry name" value="HAD-like"/>
    <property type="match status" value="1"/>
</dbReference>
<dbReference type="InterPro" id="IPR023214">
    <property type="entry name" value="HAD_sf"/>
</dbReference>
<dbReference type="PANTHER" id="PTHR12210">
    <property type="entry name" value="DULLARD PROTEIN PHOSPHATASE"/>
    <property type="match status" value="1"/>
</dbReference>
<evidence type="ECO:0000313" key="3">
    <source>
        <dbReference type="EMBL" id="ORY45566.1"/>
    </source>
</evidence>
<sequence>MKTDDHLVKKKESNLTISKESVLEDGEGSHDPIVTPFAEPLTPPTSDDGSVEYLLPKILPEDVGKKCLVLDLDETLVHSSFKPVPNADFVIPIDIEGTFHNVYVLKRPHVDSFLENLGKEFEVVVFTASMSNYANPVLDLLDRSKVIKHRLFREHCVYYNGAYVKDLSMLGRPLTDCIIVDNAAYSYAFQPENAVPCQSWYNDMEDDELLELQPFMMGLKTIPDVRTVLGVDQEGNGYDEEDAAAIVP</sequence>
<gene>
    <name evidence="3" type="ORF">BCR33DRAFT_170333</name>
</gene>
<dbReference type="EMBL" id="MCGO01000019">
    <property type="protein sequence ID" value="ORY45566.1"/>
    <property type="molecule type" value="Genomic_DNA"/>
</dbReference>
<feature type="region of interest" description="Disordered" evidence="1">
    <location>
        <begin position="18"/>
        <end position="46"/>
    </location>
</feature>
<dbReference type="CDD" id="cd07521">
    <property type="entry name" value="HAD_FCP1-like"/>
    <property type="match status" value="1"/>
</dbReference>
<dbReference type="InterPro" id="IPR011948">
    <property type="entry name" value="Dullard_phosphatase"/>
</dbReference>
<dbReference type="FunFam" id="3.40.50.1000:FF:000093">
    <property type="entry name" value="NLI interacting factor-like phosphatase family protein"/>
    <property type="match status" value="1"/>
</dbReference>
<dbReference type="InterPro" id="IPR050365">
    <property type="entry name" value="TIM50"/>
</dbReference>
<dbReference type="AlphaFoldDB" id="A0A1Y2CF64"/>
<comment type="caution">
    <text evidence="3">The sequence shown here is derived from an EMBL/GenBank/DDBJ whole genome shotgun (WGS) entry which is preliminary data.</text>
</comment>
<evidence type="ECO:0000256" key="1">
    <source>
        <dbReference type="SAM" id="MobiDB-lite"/>
    </source>
</evidence>
<dbReference type="Gene3D" id="3.40.50.1000">
    <property type="entry name" value="HAD superfamily/HAD-like"/>
    <property type="match status" value="1"/>
</dbReference>
<dbReference type="Proteomes" id="UP000193642">
    <property type="component" value="Unassembled WGS sequence"/>
</dbReference>
<reference evidence="3 4" key="1">
    <citation type="submission" date="2016-07" db="EMBL/GenBank/DDBJ databases">
        <title>Pervasive Adenine N6-methylation of Active Genes in Fungi.</title>
        <authorList>
            <consortium name="DOE Joint Genome Institute"/>
            <person name="Mondo S.J."/>
            <person name="Dannebaum R.O."/>
            <person name="Kuo R.C."/>
            <person name="Labutti K."/>
            <person name="Haridas S."/>
            <person name="Kuo A."/>
            <person name="Salamov A."/>
            <person name="Ahrendt S.R."/>
            <person name="Lipzen A."/>
            <person name="Sullivan W."/>
            <person name="Andreopoulos W.B."/>
            <person name="Clum A."/>
            <person name="Lindquist E."/>
            <person name="Daum C."/>
            <person name="Ramamoorthy G.K."/>
            <person name="Gryganskyi A."/>
            <person name="Culley D."/>
            <person name="Magnuson J.K."/>
            <person name="James T.Y."/>
            <person name="O'Malley M.A."/>
            <person name="Stajich J.E."/>
            <person name="Spatafora J.W."/>
            <person name="Visel A."/>
            <person name="Grigoriev I.V."/>
        </authorList>
    </citation>
    <scope>NUCLEOTIDE SEQUENCE [LARGE SCALE GENOMIC DNA]</scope>
    <source>
        <strain evidence="3 4">JEL800</strain>
    </source>
</reference>
<accession>A0A1Y2CF64</accession>
<dbReference type="PROSITE" id="PS50969">
    <property type="entry name" value="FCP1"/>
    <property type="match status" value="1"/>
</dbReference>